<keyword evidence="3" id="KW-1185">Reference proteome</keyword>
<evidence type="ECO:0000313" key="3">
    <source>
        <dbReference type="Proteomes" id="UP000054166"/>
    </source>
</evidence>
<dbReference type="OrthoDB" id="3236040at2759"/>
<feature type="region of interest" description="Disordered" evidence="1">
    <location>
        <begin position="63"/>
        <end position="107"/>
    </location>
</feature>
<feature type="compositionally biased region" description="Low complexity" evidence="1">
    <location>
        <begin position="148"/>
        <end position="158"/>
    </location>
</feature>
<reference evidence="3" key="2">
    <citation type="submission" date="2015-01" db="EMBL/GenBank/DDBJ databases">
        <title>Evolutionary Origins and Diversification of the Mycorrhizal Mutualists.</title>
        <authorList>
            <consortium name="DOE Joint Genome Institute"/>
            <consortium name="Mycorrhizal Genomics Consortium"/>
            <person name="Kohler A."/>
            <person name="Kuo A."/>
            <person name="Nagy L.G."/>
            <person name="Floudas D."/>
            <person name="Copeland A."/>
            <person name="Barry K.W."/>
            <person name="Cichocki N."/>
            <person name="Veneault-Fourrey C."/>
            <person name="LaButti K."/>
            <person name="Lindquist E.A."/>
            <person name="Lipzen A."/>
            <person name="Lundell T."/>
            <person name="Morin E."/>
            <person name="Murat C."/>
            <person name="Riley R."/>
            <person name="Ohm R."/>
            <person name="Sun H."/>
            <person name="Tunlid A."/>
            <person name="Henrissat B."/>
            <person name="Grigoriev I.V."/>
            <person name="Hibbett D.S."/>
            <person name="Martin F."/>
        </authorList>
    </citation>
    <scope>NUCLEOTIDE SEQUENCE [LARGE SCALE GENOMIC DNA]</scope>
    <source>
        <strain evidence="3">F 1598</strain>
    </source>
</reference>
<feature type="compositionally biased region" description="Low complexity" evidence="1">
    <location>
        <begin position="81"/>
        <end position="90"/>
    </location>
</feature>
<reference evidence="2 3" key="1">
    <citation type="submission" date="2014-04" db="EMBL/GenBank/DDBJ databases">
        <authorList>
            <consortium name="DOE Joint Genome Institute"/>
            <person name="Kuo A."/>
            <person name="Tarkka M."/>
            <person name="Buscot F."/>
            <person name="Kohler A."/>
            <person name="Nagy L.G."/>
            <person name="Floudas D."/>
            <person name="Copeland A."/>
            <person name="Barry K.W."/>
            <person name="Cichocki N."/>
            <person name="Veneault-Fourrey C."/>
            <person name="LaButti K."/>
            <person name="Lindquist E.A."/>
            <person name="Lipzen A."/>
            <person name="Lundell T."/>
            <person name="Morin E."/>
            <person name="Murat C."/>
            <person name="Sun H."/>
            <person name="Tunlid A."/>
            <person name="Henrissat B."/>
            <person name="Grigoriev I.V."/>
            <person name="Hibbett D.S."/>
            <person name="Martin F."/>
            <person name="Nordberg H.P."/>
            <person name="Cantor M.N."/>
            <person name="Hua S.X."/>
        </authorList>
    </citation>
    <scope>NUCLEOTIDE SEQUENCE [LARGE SCALE GENOMIC DNA]</scope>
    <source>
        <strain evidence="2 3">F 1598</strain>
    </source>
</reference>
<dbReference type="HOGENOM" id="CLU_101465_0_0_1"/>
<dbReference type="EMBL" id="KN833008">
    <property type="protein sequence ID" value="KIM79748.1"/>
    <property type="molecule type" value="Genomic_DNA"/>
</dbReference>
<organism evidence="2 3">
    <name type="scientific">Piloderma croceum (strain F 1598)</name>
    <dbReference type="NCBI Taxonomy" id="765440"/>
    <lineage>
        <taxon>Eukaryota</taxon>
        <taxon>Fungi</taxon>
        <taxon>Dikarya</taxon>
        <taxon>Basidiomycota</taxon>
        <taxon>Agaricomycotina</taxon>
        <taxon>Agaricomycetes</taxon>
        <taxon>Agaricomycetidae</taxon>
        <taxon>Atheliales</taxon>
        <taxon>Atheliaceae</taxon>
        <taxon>Piloderma</taxon>
    </lineage>
</organism>
<proteinExistence type="predicted"/>
<evidence type="ECO:0000313" key="2">
    <source>
        <dbReference type="EMBL" id="KIM79748.1"/>
    </source>
</evidence>
<dbReference type="Proteomes" id="UP000054166">
    <property type="component" value="Unassembled WGS sequence"/>
</dbReference>
<evidence type="ECO:0000256" key="1">
    <source>
        <dbReference type="SAM" id="MobiDB-lite"/>
    </source>
</evidence>
<sequence length="239" mass="25631">MPPSLRRTFSSPSVRPSPYPTGLSHSHGGSGRVYGQGIRRSSGSETSRRRVLADLEWWRVVDGQHSGEAEQETEENDQDQDQSQSAEAPSGSVQSLGDDAGVERPSTPLTRTFESLLNVESLPTSQFAALSIAPRTPPRSARRHAHTLESTSSSLESTPEANEGPTGCIHLSMINLDVGFADVDAPPALPPFSLACSPPGASFTRPFPTRTHSFDFSALLNDSAGRFADIGFASHDIFN</sequence>
<feature type="compositionally biased region" description="Acidic residues" evidence="1">
    <location>
        <begin position="69"/>
        <end position="80"/>
    </location>
</feature>
<protein>
    <submittedName>
        <fullName evidence="2">Uncharacterized protein</fullName>
    </submittedName>
</protein>
<accession>A0A0C3B0J2</accession>
<gene>
    <name evidence="2" type="ORF">PILCRDRAFT_10229</name>
</gene>
<name>A0A0C3B0J2_PILCF</name>
<feature type="region of interest" description="Disordered" evidence="1">
    <location>
        <begin position="133"/>
        <end position="164"/>
    </location>
</feature>
<dbReference type="InParanoid" id="A0A0C3B0J2"/>
<dbReference type="AlphaFoldDB" id="A0A0C3B0J2"/>
<feature type="region of interest" description="Disordered" evidence="1">
    <location>
        <begin position="1"/>
        <end position="49"/>
    </location>
</feature>